<dbReference type="Proteomes" id="UP000693970">
    <property type="component" value="Unassembled WGS sequence"/>
</dbReference>
<evidence type="ECO:0000256" key="1">
    <source>
        <dbReference type="SAM" id="Phobius"/>
    </source>
</evidence>
<name>A0A9K3PI00_9STRA</name>
<keyword evidence="1" id="KW-0472">Membrane</keyword>
<sequence>MSDTNTTDWSIFDFLQHDDEAATYGDNLDPPVSSKQEATELLMIGIILLSIVLLIDCVIRCYFICKSRKQKRLVVPSPEGVMAAVVVTVGTDDITVPTLRRVDEDEEIEDGESGR</sequence>
<evidence type="ECO:0000313" key="2">
    <source>
        <dbReference type="EMBL" id="KAG7347965.1"/>
    </source>
</evidence>
<keyword evidence="3" id="KW-1185">Reference proteome</keyword>
<comment type="caution">
    <text evidence="2">The sequence shown here is derived from an EMBL/GenBank/DDBJ whole genome shotgun (WGS) entry which is preliminary data.</text>
</comment>
<dbReference type="AlphaFoldDB" id="A0A9K3PI00"/>
<reference evidence="2" key="1">
    <citation type="journal article" date="2021" name="Sci. Rep.">
        <title>Diploid genomic architecture of Nitzschia inconspicua, an elite biomass production diatom.</title>
        <authorList>
            <person name="Oliver A."/>
            <person name="Podell S."/>
            <person name="Pinowska A."/>
            <person name="Traller J.C."/>
            <person name="Smith S.R."/>
            <person name="McClure R."/>
            <person name="Beliaev A."/>
            <person name="Bohutskyi P."/>
            <person name="Hill E.A."/>
            <person name="Rabines A."/>
            <person name="Zheng H."/>
            <person name="Allen L.Z."/>
            <person name="Kuo A."/>
            <person name="Grigoriev I.V."/>
            <person name="Allen A.E."/>
            <person name="Hazlebeck D."/>
            <person name="Allen E.E."/>
        </authorList>
    </citation>
    <scope>NUCLEOTIDE SEQUENCE</scope>
    <source>
        <strain evidence="2">Hildebrandi</strain>
    </source>
</reference>
<evidence type="ECO:0000313" key="3">
    <source>
        <dbReference type="Proteomes" id="UP000693970"/>
    </source>
</evidence>
<accession>A0A9K3PI00</accession>
<keyword evidence="1" id="KW-1133">Transmembrane helix</keyword>
<reference evidence="2" key="2">
    <citation type="submission" date="2021-04" db="EMBL/GenBank/DDBJ databases">
        <authorList>
            <person name="Podell S."/>
        </authorList>
    </citation>
    <scope>NUCLEOTIDE SEQUENCE</scope>
    <source>
        <strain evidence="2">Hildebrandi</strain>
    </source>
</reference>
<dbReference type="EMBL" id="JAGRRH010000020">
    <property type="protein sequence ID" value="KAG7347965.1"/>
    <property type="molecule type" value="Genomic_DNA"/>
</dbReference>
<feature type="transmembrane region" description="Helical" evidence="1">
    <location>
        <begin position="41"/>
        <end position="63"/>
    </location>
</feature>
<keyword evidence="1" id="KW-0812">Transmembrane</keyword>
<gene>
    <name evidence="2" type="ORF">IV203_016670</name>
</gene>
<protein>
    <submittedName>
        <fullName evidence="2">Uncharacterized protein</fullName>
    </submittedName>
</protein>
<proteinExistence type="predicted"/>
<organism evidence="2 3">
    <name type="scientific">Nitzschia inconspicua</name>
    <dbReference type="NCBI Taxonomy" id="303405"/>
    <lineage>
        <taxon>Eukaryota</taxon>
        <taxon>Sar</taxon>
        <taxon>Stramenopiles</taxon>
        <taxon>Ochrophyta</taxon>
        <taxon>Bacillariophyta</taxon>
        <taxon>Bacillariophyceae</taxon>
        <taxon>Bacillariophycidae</taxon>
        <taxon>Bacillariales</taxon>
        <taxon>Bacillariaceae</taxon>
        <taxon>Nitzschia</taxon>
    </lineage>
</organism>